<accession>A0A8J2LEU6</accession>
<sequence length="117" mass="13354">MSEKTTRAMSKPVPMKLFSSWEVDRTPPNCIPSSFRLLHTYAGMMTPRNGTAGSVGETRGMLFTIFKQFTPKSLDEKFVEFCLSVHNPTDLAHHSWTEQYSPFRQLIPQSHLLNSSF</sequence>
<dbReference type="AlphaFoldDB" id="A0A8J2LEU6"/>
<comment type="caution">
    <text evidence="1">The sequence shown here is derived from an EMBL/GenBank/DDBJ whole genome shotgun (WGS) entry which is preliminary data.</text>
</comment>
<proteinExistence type="predicted"/>
<name>A0A8J2LEU6_9HEXA</name>
<gene>
    <name evidence="1" type="ORF">AFUS01_LOCUS40201</name>
</gene>
<reference evidence="1" key="1">
    <citation type="submission" date="2021-06" db="EMBL/GenBank/DDBJ databases">
        <authorList>
            <person name="Hodson N. C."/>
            <person name="Mongue J. A."/>
            <person name="Jaron S. K."/>
        </authorList>
    </citation>
    <scope>NUCLEOTIDE SEQUENCE</scope>
</reference>
<evidence type="ECO:0000313" key="1">
    <source>
        <dbReference type="EMBL" id="CAG7830396.1"/>
    </source>
</evidence>
<keyword evidence="2" id="KW-1185">Reference proteome</keyword>
<evidence type="ECO:0000313" key="2">
    <source>
        <dbReference type="Proteomes" id="UP000708208"/>
    </source>
</evidence>
<dbReference type="Proteomes" id="UP000708208">
    <property type="component" value="Unassembled WGS sequence"/>
</dbReference>
<dbReference type="EMBL" id="CAJVCH010555664">
    <property type="protein sequence ID" value="CAG7830396.1"/>
    <property type="molecule type" value="Genomic_DNA"/>
</dbReference>
<protein>
    <submittedName>
        <fullName evidence="1">Uncharacterized protein</fullName>
    </submittedName>
</protein>
<organism evidence="1 2">
    <name type="scientific">Allacma fusca</name>
    <dbReference type="NCBI Taxonomy" id="39272"/>
    <lineage>
        <taxon>Eukaryota</taxon>
        <taxon>Metazoa</taxon>
        <taxon>Ecdysozoa</taxon>
        <taxon>Arthropoda</taxon>
        <taxon>Hexapoda</taxon>
        <taxon>Collembola</taxon>
        <taxon>Symphypleona</taxon>
        <taxon>Sminthuridae</taxon>
        <taxon>Allacma</taxon>
    </lineage>
</organism>
<dbReference type="OrthoDB" id="28829at2759"/>